<evidence type="ECO:0000313" key="2">
    <source>
        <dbReference type="EMBL" id="VVA33509.1"/>
    </source>
</evidence>
<evidence type="ECO:0000313" key="3">
    <source>
        <dbReference type="Proteomes" id="UP000327085"/>
    </source>
</evidence>
<dbReference type="Proteomes" id="UP000327085">
    <property type="component" value="Chromosome 7"/>
</dbReference>
<name>A0A5E4G198_PRUDU</name>
<feature type="compositionally biased region" description="Basic and acidic residues" evidence="1">
    <location>
        <begin position="1"/>
        <end position="11"/>
    </location>
</feature>
<dbReference type="EMBL" id="CABIKO010000291">
    <property type="protein sequence ID" value="VVA33509.1"/>
    <property type="molecule type" value="Genomic_DNA"/>
</dbReference>
<feature type="region of interest" description="Disordered" evidence="1">
    <location>
        <begin position="1"/>
        <end position="25"/>
    </location>
</feature>
<sequence length="163" mass="17603">MAAAKKVRESSTRANGSSKIRIAGPKINKSNSTGDACVSDMLKVNFLSSPSACVKLVDQIHQAHLGTFSSLSLEKQNETDVHLLKKGVVFAVEAIRNSSVVAPSSAHLSELEKKNVALTGKLSAEQIHHETKMFEMKESMSVLKSSFTKKGSEFNSFDVALHS</sequence>
<dbReference type="AlphaFoldDB" id="A0A5E4G198"/>
<gene>
    <name evidence="2" type="ORF">ALMOND_2B008482</name>
</gene>
<protein>
    <submittedName>
        <fullName evidence="2">PREDICTED: LOC110760952 partial</fullName>
    </submittedName>
</protein>
<proteinExistence type="predicted"/>
<organism evidence="2 3">
    <name type="scientific">Prunus dulcis</name>
    <name type="common">Almond</name>
    <name type="synonym">Amygdalus dulcis</name>
    <dbReference type="NCBI Taxonomy" id="3755"/>
    <lineage>
        <taxon>Eukaryota</taxon>
        <taxon>Viridiplantae</taxon>
        <taxon>Streptophyta</taxon>
        <taxon>Embryophyta</taxon>
        <taxon>Tracheophyta</taxon>
        <taxon>Spermatophyta</taxon>
        <taxon>Magnoliopsida</taxon>
        <taxon>eudicotyledons</taxon>
        <taxon>Gunneridae</taxon>
        <taxon>Pentapetalae</taxon>
        <taxon>rosids</taxon>
        <taxon>fabids</taxon>
        <taxon>Rosales</taxon>
        <taxon>Rosaceae</taxon>
        <taxon>Amygdaloideae</taxon>
        <taxon>Amygdaleae</taxon>
        <taxon>Prunus</taxon>
    </lineage>
</organism>
<dbReference type="InParanoid" id="A0A5E4G198"/>
<accession>A0A5E4G198</accession>
<reference evidence="3" key="1">
    <citation type="journal article" date="2020" name="Plant J.">
        <title>Transposons played a major role in the diversification between the closely related almond and peach genomes: results from the almond genome sequence.</title>
        <authorList>
            <person name="Alioto T."/>
            <person name="Alexiou K.G."/>
            <person name="Bardil A."/>
            <person name="Barteri F."/>
            <person name="Castanera R."/>
            <person name="Cruz F."/>
            <person name="Dhingra A."/>
            <person name="Duval H."/>
            <person name="Fernandez I Marti A."/>
            <person name="Frias L."/>
            <person name="Galan B."/>
            <person name="Garcia J.L."/>
            <person name="Howad W."/>
            <person name="Gomez-Garrido J."/>
            <person name="Gut M."/>
            <person name="Julca I."/>
            <person name="Morata J."/>
            <person name="Puigdomenech P."/>
            <person name="Ribeca P."/>
            <person name="Rubio Cabetas M.J."/>
            <person name="Vlasova A."/>
            <person name="Wirthensohn M."/>
            <person name="Garcia-Mas J."/>
            <person name="Gabaldon T."/>
            <person name="Casacuberta J.M."/>
            <person name="Arus P."/>
        </authorList>
    </citation>
    <scope>NUCLEOTIDE SEQUENCE [LARGE SCALE GENOMIC DNA]</scope>
    <source>
        <strain evidence="3">cv. Texas</strain>
    </source>
</reference>
<dbReference type="Gramene" id="VVA33509">
    <property type="protein sequence ID" value="VVA33509"/>
    <property type="gene ID" value="Prudul26B008482"/>
</dbReference>
<evidence type="ECO:0000256" key="1">
    <source>
        <dbReference type="SAM" id="MobiDB-lite"/>
    </source>
</evidence>